<dbReference type="InterPro" id="IPR059000">
    <property type="entry name" value="ATPase_P-type_domA"/>
</dbReference>
<evidence type="ECO:0000256" key="7">
    <source>
        <dbReference type="ARBA" id="ARBA00022967"/>
    </source>
</evidence>
<evidence type="ECO:0000256" key="9">
    <source>
        <dbReference type="ARBA" id="ARBA00023136"/>
    </source>
</evidence>
<protein>
    <recommendedName>
        <fullName evidence="11">Cation-transporting P-type ATPase N-terminal domain-containing protein</fullName>
    </recommendedName>
</protein>
<dbReference type="GO" id="GO:0012505">
    <property type="term" value="C:endomembrane system"/>
    <property type="evidence" value="ECO:0007669"/>
    <property type="project" value="UniProtKB-SubCell"/>
</dbReference>
<dbReference type="GO" id="GO:0005524">
    <property type="term" value="F:ATP binding"/>
    <property type="evidence" value="ECO:0007669"/>
    <property type="project" value="UniProtKB-KW"/>
</dbReference>
<dbReference type="GO" id="GO:0016020">
    <property type="term" value="C:membrane"/>
    <property type="evidence" value="ECO:0007669"/>
    <property type="project" value="InterPro"/>
</dbReference>
<dbReference type="InterPro" id="IPR023298">
    <property type="entry name" value="ATPase_P-typ_TM_dom_sf"/>
</dbReference>
<proteinExistence type="predicted"/>
<comment type="caution">
    <text evidence="12">The sequence shown here is derived from an EMBL/GenBank/DDBJ whole genome shotgun (WGS) entry which is preliminary data.</text>
</comment>
<gene>
    <name evidence="12" type="ORF">CRU78_18870</name>
</gene>
<dbReference type="NCBIfam" id="TIGR01494">
    <property type="entry name" value="ATPase_P-type"/>
    <property type="match status" value="1"/>
</dbReference>
<evidence type="ECO:0000256" key="8">
    <source>
        <dbReference type="ARBA" id="ARBA00022989"/>
    </source>
</evidence>
<keyword evidence="3 10" id="KW-0812">Transmembrane</keyword>
<evidence type="ECO:0000256" key="10">
    <source>
        <dbReference type="SAM" id="Phobius"/>
    </source>
</evidence>
<dbReference type="AlphaFoldDB" id="A0A6A7RY19"/>
<evidence type="ECO:0000256" key="6">
    <source>
        <dbReference type="ARBA" id="ARBA00022842"/>
    </source>
</evidence>
<dbReference type="Proteomes" id="UP000342300">
    <property type="component" value="Unassembled WGS sequence"/>
</dbReference>
<feature type="non-terminal residue" evidence="12">
    <location>
        <position position="288"/>
    </location>
</feature>
<dbReference type="Gene3D" id="2.70.150.10">
    <property type="entry name" value="Calcium-transporting ATPase, cytoplasmic transduction domain A"/>
    <property type="match status" value="1"/>
</dbReference>
<evidence type="ECO:0000313" key="12">
    <source>
        <dbReference type="EMBL" id="MQM32434.1"/>
    </source>
</evidence>
<evidence type="ECO:0000256" key="5">
    <source>
        <dbReference type="ARBA" id="ARBA00022840"/>
    </source>
</evidence>
<dbReference type="Pfam" id="PF00122">
    <property type="entry name" value="E1-E2_ATPase"/>
    <property type="match status" value="1"/>
</dbReference>
<keyword evidence="6" id="KW-0460">Magnesium</keyword>
<sequence length="288" mass="30628">MSVEPSSARPAQKAALACDFRTFCLSFVLDTKSAALDFESWRVDVRGCGSRSSARARECKTNRIGVKTVQDRLENHWHHLPASEVIELLDAKAGGGLDQLEVAGRQERFGANALTPAKGKSPLQRFLQQFNQALVYILVAAIMVKLALGGYVDAAVIFAVVLLNAVLGFAQENKALNALAALSRALTAEATVVRAGNKQRINARDLVPGDLVMLVSGDKVPADLRLLQVRDLQVDESALTGESVPVAKQAGELAPDAALADRRNMAYTSTLVTYGTATGVVTAIGDGT</sequence>
<dbReference type="GO" id="GO:0016887">
    <property type="term" value="F:ATP hydrolysis activity"/>
    <property type="evidence" value="ECO:0007669"/>
    <property type="project" value="InterPro"/>
</dbReference>
<dbReference type="PANTHER" id="PTHR42861">
    <property type="entry name" value="CALCIUM-TRANSPORTING ATPASE"/>
    <property type="match status" value="1"/>
</dbReference>
<dbReference type="Pfam" id="PF00690">
    <property type="entry name" value="Cation_ATPase_N"/>
    <property type="match status" value="1"/>
</dbReference>
<dbReference type="SMART" id="SM00831">
    <property type="entry name" value="Cation_ATPase_N"/>
    <property type="match status" value="1"/>
</dbReference>
<dbReference type="SUPFAM" id="SSF81665">
    <property type="entry name" value="Calcium ATPase, transmembrane domain M"/>
    <property type="match status" value="1"/>
</dbReference>
<reference evidence="12 13" key="1">
    <citation type="submission" date="2017-09" db="EMBL/GenBank/DDBJ databases">
        <title>Metagenomic Analysis Reveals Denitrifying Candidatus Accumulibacter and Flanking Population as a Source of N2O.</title>
        <authorList>
            <person name="Gao H."/>
            <person name="Mao Y."/>
            <person name="Zhao X."/>
            <person name="Liu W.-T."/>
            <person name="Zhang T."/>
            <person name="Wells G."/>
        </authorList>
    </citation>
    <scope>NUCLEOTIDE SEQUENCE [LARGE SCALE GENOMIC DNA]</scope>
    <source>
        <strain evidence="12">CANDO_2_IC</strain>
    </source>
</reference>
<accession>A0A6A7RY19</accession>
<name>A0A6A7RY19_9PROT</name>
<evidence type="ECO:0000313" key="13">
    <source>
        <dbReference type="Proteomes" id="UP000342300"/>
    </source>
</evidence>
<keyword evidence="2" id="KW-0597">Phosphoprotein</keyword>
<dbReference type="Gene3D" id="1.20.1110.10">
    <property type="entry name" value="Calcium-transporting ATPase, transmembrane domain"/>
    <property type="match status" value="1"/>
</dbReference>
<keyword evidence="4" id="KW-0547">Nucleotide-binding</keyword>
<evidence type="ECO:0000256" key="3">
    <source>
        <dbReference type="ARBA" id="ARBA00022692"/>
    </source>
</evidence>
<dbReference type="EMBL" id="PDHS01000526">
    <property type="protein sequence ID" value="MQM32434.1"/>
    <property type="molecule type" value="Genomic_DNA"/>
</dbReference>
<dbReference type="FunFam" id="2.70.150.10:FF:000160">
    <property type="entry name" value="Sarcoplasmic/endoplasmic reticulum calcium ATPase 1"/>
    <property type="match status" value="1"/>
</dbReference>
<keyword evidence="9 10" id="KW-0472">Membrane</keyword>
<keyword evidence="7" id="KW-1278">Translocase</keyword>
<evidence type="ECO:0000256" key="1">
    <source>
        <dbReference type="ARBA" id="ARBA00004127"/>
    </source>
</evidence>
<feature type="domain" description="Cation-transporting P-type ATPase N-terminal" evidence="11">
    <location>
        <begin position="76"/>
        <end position="150"/>
    </location>
</feature>
<dbReference type="InterPro" id="IPR004014">
    <property type="entry name" value="ATPase_P-typ_cation-transptr_N"/>
</dbReference>
<organism evidence="12 13">
    <name type="scientific">Candidatus Accumulibacter phosphatis</name>
    <dbReference type="NCBI Taxonomy" id="327160"/>
    <lineage>
        <taxon>Bacteria</taxon>
        <taxon>Pseudomonadati</taxon>
        <taxon>Pseudomonadota</taxon>
        <taxon>Betaproteobacteria</taxon>
        <taxon>Candidatus Accumulibacter</taxon>
    </lineage>
</organism>
<dbReference type="SUPFAM" id="SSF81653">
    <property type="entry name" value="Calcium ATPase, transduction domain A"/>
    <property type="match status" value="1"/>
</dbReference>
<dbReference type="InterPro" id="IPR008250">
    <property type="entry name" value="ATPase_P-typ_transduc_dom_A_sf"/>
</dbReference>
<feature type="transmembrane region" description="Helical" evidence="10">
    <location>
        <begin position="130"/>
        <end position="148"/>
    </location>
</feature>
<keyword evidence="5" id="KW-0067">ATP-binding</keyword>
<evidence type="ECO:0000256" key="2">
    <source>
        <dbReference type="ARBA" id="ARBA00022553"/>
    </source>
</evidence>
<comment type="subcellular location">
    <subcellularLocation>
        <location evidence="1">Endomembrane system</location>
        <topology evidence="1">Multi-pass membrane protein</topology>
    </subcellularLocation>
</comment>
<evidence type="ECO:0000256" key="4">
    <source>
        <dbReference type="ARBA" id="ARBA00022741"/>
    </source>
</evidence>
<keyword evidence="8 10" id="KW-1133">Transmembrane helix</keyword>
<evidence type="ECO:0000259" key="11">
    <source>
        <dbReference type="SMART" id="SM00831"/>
    </source>
</evidence>
<dbReference type="InterPro" id="IPR001757">
    <property type="entry name" value="P_typ_ATPase"/>
</dbReference>